<evidence type="ECO:0000313" key="2">
    <source>
        <dbReference type="Proteomes" id="UP001371218"/>
    </source>
</evidence>
<dbReference type="Proteomes" id="UP001371218">
    <property type="component" value="Unassembled WGS sequence"/>
</dbReference>
<dbReference type="Gene3D" id="2.60.120.1140">
    <property type="entry name" value="Protein of unknown function DUF192"/>
    <property type="match status" value="1"/>
</dbReference>
<accession>A0ABU9BPS0</accession>
<reference evidence="1 2" key="1">
    <citation type="submission" date="2024-04" db="EMBL/GenBank/DDBJ databases">
        <title>Novel species of the genus Ideonella isolated from streams.</title>
        <authorList>
            <person name="Lu H."/>
        </authorList>
    </citation>
    <scope>NUCLEOTIDE SEQUENCE [LARGE SCALE GENOMIC DNA]</scope>
    <source>
        <strain evidence="1 2">DXS29W</strain>
    </source>
</reference>
<dbReference type="InterPro" id="IPR038695">
    <property type="entry name" value="Saro_0823-like_sf"/>
</dbReference>
<comment type="caution">
    <text evidence="1">The sequence shown here is derived from an EMBL/GenBank/DDBJ whole genome shotgun (WGS) entry which is preliminary data.</text>
</comment>
<keyword evidence="2" id="KW-1185">Reference proteome</keyword>
<dbReference type="Pfam" id="PF02643">
    <property type="entry name" value="DUF192"/>
    <property type="match status" value="1"/>
</dbReference>
<dbReference type="InterPro" id="IPR003795">
    <property type="entry name" value="DUF192"/>
</dbReference>
<gene>
    <name evidence="1" type="ORF">AACH06_09735</name>
</gene>
<sequence length="114" mass="12509">MEALHLHIDGRRTALRIRQAIRWWSRAVGLLATPKLDDPCGIWIAPCNSVHTIGMRYPIDVVFVNADGSVAKVVERLRPWRAAGCRGARSTLELRAGLARELKLAAGMAVALAD</sequence>
<dbReference type="EMBL" id="JBBUTG010000004">
    <property type="protein sequence ID" value="MEK8031094.1"/>
    <property type="molecule type" value="Genomic_DNA"/>
</dbReference>
<organism evidence="1 2">
    <name type="scientific">Ideonella lacteola</name>
    <dbReference type="NCBI Taxonomy" id="2984193"/>
    <lineage>
        <taxon>Bacteria</taxon>
        <taxon>Pseudomonadati</taxon>
        <taxon>Pseudomonadota</taxon>
        <taxon>Betaproteobacteria</taxon>
        <taxon>Burkholderiales</taxon>
        <taxon>Sphaerotilaceae</taxon>
        <taxon>Ideonella</taxon>
    </lineage>
</organism>
<evidence type="ECO:0000313" key="1">
    <source>
        <dbReference type="EMBL" id="MEK8031094.1"/>
    </source>
</evidence>
<dbReference type="RefSeq" id="WP_341425456.1">
    <property type="nucleotide sequence ID" value="NZ_JBBUTG010000004.1"/>
</dbReference>
<proteinExistence type="predicted"/>
<name>A0ABU9BPS0_9BURK</name>
<protein>
    <submittedName>
        <fullName evidence="1">DUF192 domain-containing protein</fullName>
    </submittedName>
</protein>